<reference evidence="2" key="2">
    <citation type="journal article" date="2021" name="Microbiome">
        <title>Successional dynamics and alternative stable states in a saline activated sludge microbial community over 9 years.</title>
        <authorList>
            <person name="Wang Y."/>
            <person name="Ye J."/>
            <person name="Ju F."/>
            <person name="Liu L."/>
            <person name="Boyd J.A."/>
            <person name="Deng Y."/>
            <person name="Parks D.H."/>
            <person name="Jiang X."/>
            <person name="Yin X."/>
            <person name="Woodcroft B.J."/>
            <person name="Tyson G.W."/>
            <person name="Hugenholtz P."/>
            <person name="Polz M.F."/>
            <person name="Zhang T."/>
        </authorList>
    </citation>
    <scope>NUCLEOTIDE SEQUENCE</scope>
    <source>
        <strain evidence="2">HKST-UBA16</strain>
    </source>
</reference>
<organism evidence="2 3">
    <name type="scientific">Candidatus Dojkabacteria bacterium</name>
    <dbReference type="NCBI Taxonomy" id="2099670"/>
    <lineage>
        <taxon>Bacteria</taxon>
        <taxon>Candidatus Dojkabacteria</taxon>
    </lineage>
</organism>
<reference evidence="2" key="1">
    <citation type="submission" date="2020-04" db="EMBL/GenBank/DDBJ databases">
        <authorList>
            <person name="Zhang T."/>
        </authorList>
    </citation>
    <scope>NUCLEOTIDE SEQUENCE</scope>
    <source>
        <strain evidence="2">HKST-UBA16</strain>
    </source>
</reference>
<dbReference type="AlphaFoldDB" id="A0A955HYW7"/>
<name>A0A955HYW7_9BACT</name>
<accession>A0A955HYW7</accession>
<evidence type="ECO:0000259" key="1">
    <source>
        <dbReference type="Pfam" id="PF12674"/>
    </source>
</evidence>
<evidence type="ECO:0000313" key="2">
    <source>
        <dbReference type="EMBL" id="MCA9374984.1"/>
    </source>
</evidence>
<sequence length="86" mass="9982">MSKEYKQCQSCGMPLENGKSAGTEADGTMSKMYCNLCYQKGNFINPDASLDDMKKTVDEALKKKGWKWPMRLLARMQLPRLERWRN</sequence>
<comment type="caution">
    <text evidence="2">The sequence shown here is derived from an EMBL/GenBank/DDBJ whole genome shotgun (WGS) entry which is preliminary data.</text>
</comment>
<dbReference type="InterPro" id="IPR025868">
    <property type="entry name" value="Zn_ribbon_dom_put"/>
</dbReference>
<dbReference type="EMBL" id="JAGQLM010000058">
    <property type="protein sequence ID" value="MCA9374984.1"/>
    <property type="molecule type" value="Genomic_DNA"/>
</dbReference>
<feature type="domain" description="Putative zinc ribbon" evidence="1">
    <location>
        <begin position="8"/>
        <end position="85"/>
    </location>
</feature>
<dbReference type="Pfam" id="PF12674">
    <property type="entry name" value="Zn_ribbon_2"/>
    <property type="match status" value="1"/>
</dbReference>
<proteinExistence type="predicted"/>
<protein>
    <submittedName>
        <fullName evidence="2">Zinc ribbon domain-containing protein</fullName>
    </submittedName>
</protein>
<gene>
    <name evidence="2" type="ORF">KC622_01490</name>
</gene>
<evidence type="ECO:0000313" key="3">
    <source>
        <dbReference type="Proteomes" id="UP000748332"/>
    </source>
</evidence>
<dbReference type="Proteomes" id="UP000748332">
    <property type="component" value="Unassembled WGS sequence"/>
</dbReference>